<feature type="compositionally biased region" description="Basic residues" evidence="1">
    <location>
        <begin position="118"/>
        <end position="128"/>
    </location>
</feature>
<dbReference type="OrthoDB" id="2269034at2759"/>
<feature type="compositionally biased region" description="Basic residues" evidence="1">
    <location>
        <begin position="9"/>
        <end position="19"/>
    </location>
</feature>
<comment type="caution">
    <text evidence="2">The sequence shown here is derived from an EMBL/GenBank/DDBJ whole genome shotgun (WGS) entry which is preliminary data.</text>
</comment>
<dbReference type="HOGENOM" id="CLU_457167_0_0_1"/>
<dbReference type="InParanoid" id="G4TJW4"/>
<accession>G4TJW4</accession>
<feature type="region of interest" description="Disordered" evidence="1">
    <location>
        <begin position="1"/>
        <end position="131"/>
    </location>
</feature>
<dbReference type="AlphaFoldDB" id="G4TJW4"/>
<dbReference type="STRING" id="1109443.G4TJW4"/>
<dbReference type="Proteomes" id="UP000007148">
    <property type="component" value="Unassembled WGS sequence"/>
</dbReference>
<feature type="compositionally biased region" description="Basic and acidic residues" evidence="1">
    <location>
        <begin position="63"/>
        <end position="72"/>
    </location>
</feature>
<dbReference type="SUPFAM" id="SSF52047">
    <property type="entry name" value="RNI-like"/>
    <property type="match status" value="1"/>
</dbReference>
<evidence type="ECO:0000313" key="2">
    <source>
        <dbReference type="EMBL" id="CCA71607.1"/>
    </source>
</evidence>
<name>G4TJW4_SERID</name>
<proteinExistence type="predicted"/>
<evidence type="ECO:0000313" key="3">
    <source>
        <dbReference type="Proteomes" id="UP000007148"/>
    </source>
</evidence>
<reference evidence="2 3" key="1">
    <citation type="journal article" date="2011" name="PLoS Pathog.">
        <title>Endophytic Life Strategies Decoded by Genome and Transcriptome Analyses of the Mutualistic Root Symbiont Piriformospora indica.</title>
        <authorList>
            <person name="Zuccaro A."/>
            <person name="Lahrmann U."/>
            <person name="Guldener U."/>
            <person name="Langen G."/>
            <person name="Pfiffi S."/>
            <person name="Biedenkopf D."/>
            <person name="Wong P."/>
            <person name="Samans B."/>
            <person name="Grimm C."/>
            <person name="Basiewicz M."/>
            <person name="Murat C."/>
            <person name="Martin F."/>
            <person name="Kogel K.H."/>
        </authorList>
    </citation>
    <scope>NUCLEOTIDE SEQUENCE [LARGE SCALE GENOMIC DNA]</scope>
    <source>
        <strain evidence="2 3">DSM 11827</strain>
    </source>
</reference>
<keyword evidence="3" id="KW-1185">Reference proteome</keyword>
<dbReference type="Gene3D" id="3.80.10.10">
    <property type="entry name" value="Ribonuclease Inhibitor"/>
    <property type="match status" value="1"/>
</dbReference>
<sequence length="597" mass="68678">MSTAPQTPKKSRIRKKTPIRRLGTPFKGSHLPRGSPARSTVSTLKGDDESEWTGYKYEAGETSIHEHDDDQTLRASDSEMEEKPIVLFGRGPRVLFRSTEPSPDPRGRKRSNSIVRRAEKRSRRKSRSTTRTSVVFDLATLDRNTTTPINRVRRVKRWMRENSARSINRSNRIHMDEDTEQLINKNLCARLPVEIWYDVFKLCNYADEREYEETPTRHPPFTPLLLSAVCRYWRSIVTNQPLLWLYVAIPQTEKISRRQRERILYYSARLASHLPIAYTYERTRSRAQQYGLVAVLREAFAAYQTFEIRKGKHLDSRILSLFLEKLSPQAETLRLLSQAHTRMIDRDCWNLSGTAVCNVSRLSCLGLSVRIQRTPRQGLETFGKLRSLAIRDTVCLSADLQECLENLGSVEHLELDGTTFRSNHAPKRVTIPSLTFLSCNLVQFYDLHFLGSAPKIQTLELRLLEAHYKSHWERFSHLAIGQVAIRDLRISSSKDLDYSPKGEQMYLDVIQHFRNIQSLELSGTFAILSLQALPNPHIPLAELQRVSIRESKIQGDDIDAFLSRFRSRHNRLLDIICRGCRNVDNTGGACASFSVSQ</sequence>
<evidence type="ECO:0000256" key="1">
    <source>
        <dbReference type="SAM" id="MobiDB-lite"/>
    </source>
</evidence>
<organism evidence="2 3">
    <name type="scientific">Serendipita indica (strain DSM 11827)</name>
    <name type="common">Root endophyte fungus</name>
    <name type="synonym">Piriformospora indica</name>
    <dbReference type="NCBI Taxonomy" id="1109443"/>
    <lineage>
        <taxon>Eukaryota</taxon>
        <taxon>Fungi</taxon>
        <taxon>Dikarya</taxon>
        <taxon>Basidiomycota</taxon>
        <taxon>Agaricomycotina</taxon>
        <taxon>Agaricomycetes</taxon>
        <taxon>Sebacinales</taxon>
        <taxon>Serendipitaceae</taxon>
        <taxon>Serendipita</taxon>
    </lineage>
</organism>
<gene>
    <name evidence="2" type="ORF">PIIN_05543</name>
</gene>
<dbReference type="EMBL" id="CAFZ01000127">
    <property type="protein sequence ID" value="CCA71607.1"/>
    <property type="molecule type" value="Genomic_DNA"/>
</dbReference>
<dbReference type="InterPro" id="IPR032675">
    <property type="entry name" value="LRR_dom_sf"/>
</dbReference>
<protein>
    <submittedName>
        <fullName evidence="2">Uncharacterized protein</fullName>
    </submittedName>
</protein>